<evidence type="ECO:0000313" key="6">
    <source>
        <dbReference type="Proteomes" id="UP000292639"/>
    </source>
</evidence>
<gene>
    <name evidence="5" type="ORF">DNJ96_02525</name>
</gene>
<evidence type="ECO:0000256" key="1">
    <source>
        <dbReference type="ARBA" id="ARBA00023015"/>
    </source>
</evidence>
<dbReference type="OrthoDB" id="6196575at2"/>
<dbReference type="PRINTS" id="PR00598">
    <property type="entry name" value="HTHMARR"/>
</dbReference>
<dbReference type="Gene3D" id="1.10.10.10">
    <property type="entry name" value="Winged helix-like DNA-binding domain superfamily/Winged helix DNA-binding domain"/>
    <property type="match status" value="1"/>
</dbReference>
<dbReference type="AlphaFoldDB" id="A0A4Q9RFD9"/>
<proteinExistence type="predicted"/>
<keyword evidence="2" id="KW-0238">DNA-binding</keyword>
<dbReference type="InterPro" id="IPR023187">
    <property type="entry name" value="Tscrpt_reg_MarR-type_CS"/>
</dbReference>
<dbReference type="InterPro" id="IPR036390">
    <property type="entry name" value="WH_DNA-bd_sf"/>
</dbReference>
<feature type="domain" description="HTH marR-type" evidence="4">
    <location>
        <begin position="3"/>
        <end position="137"/>
    </location>
</feature>
<keyword evidence="3" id="KW-0804">Transcription</keyword>
<evidence type="ECO:0000259" key="4">
    <source>
        <dbReference type="PROSITE" id="PS50995"/>
    </source>
</evidence>
<dbReference type="InterPro" id="IPR036388">
    <property type="entry name" value="WH-like_DNA-bd_sf"/>
</dbReference>
<dbReference type="PROSITE" id="PS01117">
    <property type="entry name" value="HTH_MARR_1"/>
    <property type="match status" value="1"/>
</dbReference>
<dbReference type="GO" id="GO:0006950">
    <property type="term" value="P:response to stress"/>
    <property type="evidence" value="ECO:0007669"/>
    <property type="project" value="TreeGrafter"/>
</dbReference>
<dbReference type="InterPro" id="IPR000835">
    <property type="entry name" value="HTH_MarR-typ"/>
</dbReference>
<protein>
    <submittedName>
        <fullName evidence="5">MarR family transcriptional regulator</fullName>
    </submittedName>
</protein>
<dbReference type="Proteomes" id="UP000292639">
    <property type="component" value="Unassembled WGS sequence"/>
</dbReference>
<evidence type="ECO:0000256" key="3">
    <source>
        <dbReference type="ARBA" id="ARBA00023163"/>
    </source>
</evidence>
<sequence>MHTRNLADPLQQLTHAYKSHIRRAIQQAGIALPITHVRTLKFIGHTRDCTAQTLTQHMRRDKAQITRALNDLLAGGLIVKRDNPQDRRSQYLHLSAQGEALMQRLQVLESEAAQRMSEGLTNEQLENFIQLARQMANNLNT</sequence>
<dbReference type="PROSITE" id="PS50995">
    <property type="entry name" value="HTH_MARR_2"/>
    <property type="match status" value="1"/>
</dbReference>
<reference evidence="5 6" key="1">
    <citation type="submission" date="2018-06" db="EMBL/GenBank/DDBJ databases">
        <title>Three novel Pseudomonas species isolated from symptomatic oak.</title>
        <authorList>
            <person name="Bueno-Gonzalez V."/>
            <person name="Brady C."/>
        </authorList>
    </citation>
    <scope>NUCLEOTIDE SEQUENCE [LARGE SCALE GENOMIC DNA]</scope>
    <source>
        <strain evidence="5 6">P17C</strain>
    </source>
</reference>
<dbReference type="GO" id="GO:0003677">
    <property type="term" value="F:DNA binding"/>
    <property type="evidence" value="ECO:0007669"/>
    <property type="project" value="UniProtKB-KW"/>
</dbReference>
<dbReference type="SMART" id="SM00347">
    <property type="entry name" value="HTH_MARR"/>
    <property type="match status" value="1"/>
</dbReference>
<dbReference type="GO" id="GO:0003700">
    <property type="term" value="F:DNA-binding transcription factor activity"/>
    <property type="evidence" value="ECO:0007669"/>
    <property type="project" value="InterPro"/>
</dbReference>
<evidence type="ECO:0000313" key="5">
    <source>
        <dbReference type="EMBL" id="TBU99203.1"/>
    </source>
</evidence>
<dbReference type="Pfam" id="PF12802">
    <property type="entry name" value="MarR_2"/>
    <property type="match status" value="1"/>
</dbReference>
<dbReference type="PANTHER" id="PTHR33164:SF43">
    <property type="entry name" value="HTH-TYPE TRANSCRIPTIONAL REPRESSOR YETL"/>
    <property type="match status" value="1"/>
</dbReference>
<dbReference type="SUPFAM" id="SSF46785">
    <property type="entry name" value="Winged helix' DNA-binding domain"/>
    <property type="match status" value="1"/>
</dbReference>
<dbReference type="InterPro" id="IPR039422">
    <property type="entry name" value="MarR/SlyA-like"/>
</dbReference>
<dbReference type="RefSeq" id="WP_131182919.1">
    <property type="nucleotide sequence ID" value="NZ_QJUO01000001.1"/>
</dbReference>
<accession>A0A4Q9RFD9</accession>
<dbReference type="EMBL" id="QJUP01000002">
    <property type="protein sequence ID" value="TBU99203.1"/>
    <property type="molecule type" value="Genomic_DNA"/>
</dbReference>
<dbReference type="PANTHER" id="PTHR33164">
    <property type="entry name" value="TRANSCRIPTIONAL REGULATOR, MARR FAMILY"/>
    <property type="match status" value="1"/>
</dbReference>
<keyword evidence="1" id="KW-0805">Transcription regulation</keyword>
<comment type="caution">
    <text evidence="5">The sequence shown here is derived from an EMBL/GenBank/DDBJ whole genome shotgun (WGS) entry which is preliminary data.</text>
</comment>
<evidence type="ECO:0000256" key="2">
    <source>
        <dbReference type="ARBA" id="ARBA00023125"/>
    </source>
</evidence>
<keyword evidence="6" id="KW-1185">Reference proteome</keyword>
<name>A0A4Q9RFD9_9GAMM</name>
<organism evidence="5 6">
    <name type="scientific">Stutzerimonas kirkiae</name>
    <dbReference type="NCBI Taxonomy" id="2211392"/>
    <lineage>
        <taxon>Bacteria</taxon>
        <taxon>Pseudomonadati</taxon>
        <taxon>Pseudomonadota</taxon>
        <taxon>Gammaproteobacteria</taxon>
        <taxon>Pseudomonadales</taxon>
        <taxon>Pseudomonadaceae</taxon>
        <taxon>Stutzerimonas</taxon>
    </lineage>
</organism>